<accession>A0A9W7SVK6</accession>
<sequence>MTPWMNPWDPWGSLLHGGGGILGASALAGGGGGGILGSHPLFDLTTDDDADDLEDLYRYHRLGLLSPLLFALYSNHFGGGGRRRNRWGSPRRGRRFLRD</sequence>
<feature type="compositionally biased region" description="Basic residues" evidence="1">
    <location>
        <begin position="81"/>
        <end position="99"/>
    </location>
</feature>
<evidence type="ECO:0000256" key="1">
    <source>
        <dbReference type="SAM" id="MobiDB-lite"/>
    </source>
</evidence>
<dbReference type="AlphaFoldDB" id="A0A9W7SVK6"/>
<comment type="caution">
    <text evidence="2">The sequence shown here is derived from an EMBL/GenBank/DDBJ whole genome shotgun (WGS) entry which is preliminary data.</text>
</comment>
<feature type="region of interest" description="Disordered" evidence="1">
    <location>
        <begin position="78"/>
        <end position="99"/>
    </location>
</feature>
<keyword evidence="3" id="KW-1185">Reference proteome</keyword>
<reference evidence="2 3" key="1">
    <citation type="journal article" date="2018" name="IMA Fungus">
        <title>IMA Genome-F 10: Nine draft genome sequences of Claviceps purpurea s.lat., including C. arundinis, C. humidiphila, and C. cf. spartinae, pseudomolecules for the pitch canker pathogen Fusarium circinatum, draft genome of Davidsoniella eucalypti, Grosmannia galeiformis, Quambalaria eucalypti, and Teratosphaeria destructans.</title>
        <authorList>
            <person name="Wingfield B.D."/>
            <person name="Liu M."/>
            <person name="Nguyen H.D."/>
            <person name="Lane F.A."/>
            <person name="Morgan S.W."/>
            <person name="De Vos L."/>
            <person name="Wilken P.M."/>
            <person name="Duong T.A."/>
            <person name="Aylward J."/>
            <person name="Coetzee M.P."/>
            <person name="Dadej K."/>
            <person name="De Beer Z.W."/>
            <person name="Findlay W."/>
            <person name="Havenga M."/>
            <person name="Kolarik M."/>
            <person name="Menzies J.G."/>
            <person name="Naidoo K."/>
            <person name="Pochopski O."/>
            <person name="Shoukouhi P."/>
            <person name="Santana Q.C."/>
            <person name="Seifert K.A."/>
            <person name="Soal N."/>
            <person name="Steenkamp E.T."/>
            <person name="Tatham C.T."/>
            <person name="van der Nest M.A."/>
            <person name="Wingfield M.J."/>
        </authorList>
    </citation>
    <scope>NUCLEOTIDE SEQUENCE [LARGE SCALE GENOMIC DNA]</scope>
    <source>
        <strain evidence="2">CMW44962</strain>
    </source>
</reference>
<evidence type="ECO:0000313" key="3">
    <source>
        <dbReference type="Proteomes" id="UP001138500"/>
    </source>
</evidence>
<reference evidence="2 3" key="2">
    <citation type="journal article" date="2021" name="Curr. Genet.">
        <title>Genetic response to nitrogen starvation in the aggressive Eucalyptus foliar pathogen Teratosphaeria destructans.</title>
        <authorList>
            <person name="Havenga M."/>
            <person name="Wingfield B.D."/>
            <person name="Wingfield M.J."/>
            <person name="Dreyer L.L."/>
            <person name="Roets F."/>
            <person name="Aylward J."/>
        </authorList>
    </citation>
    <scope>NUCLEOTIDE SEQUENCE [LARGE SCALE GENOMIC DNA]</scope>
    <source>
        <strain evidence="2">CMW44962</strain>
    </source>
</reference>
<organism evidence="2 3">
    <name type="scientific">Teratosphaeria destructans</name>
    <dbReference type="NCBI Taxonomy" id="418781"/>
    <lineage>
        <taxon>Eukaryota</taxon>
        <taxon>Fungi</taxon>
        <taxon>Dikarya</taxon>
        <taxon>Ascomycota</taxon>
        <taxon>Pezizomycotina</taxon>
        <taxon>Dothideomycetes</taxon>
        <taxon>Dothideomycetidae</taxon>
        <taxon>Mycosphaerellales</taxon>
        <taxon>Teratosphaeriaceae</taxon>
        <taxon>Teratosphaeria</taxon>
    </lineage>
</organism>
<proteinExistence type="predicted"/>
<name>A0A9W7SVK6_9PEZI</name>
<dbReference type="Proteomes" id="UP001138500">
    <property type="component" value="Unassembled WGS sequence"/>
</dbReference>
<protein>
    <submittedName>
        <fullName evidence="2">Uncharacterized protein</fullName>
    </submittedName>
</protein>
<evidence type="ECO:0000313" key="2">
    <source>
        <dbReference type="EMBL" id="KAH9832826.1"/>
    </source>
</evidence>
<gene>
    <name evidence="2" type="ORF">Tdes44962_MAKER00308</name>
</gene>
<dbReference type="EMBL" id="RIBY02001112">
    <property type="protein sequence ID" value="KAH9832826.1"/>
    <property type="molecule type" value="Genomic_DNA"/>
</dbReference>